<dbReference type="GO" id="GO:0005506">
    <property type="term" value="F:iron ion binding"/>
    <property type="evidence" value="ECO:0007669"/>
    <property type="project" value="UniProtKB-UniRule"/>
</dbReference>
<keyword evidence="3 8" id="KW-0479">Metal-binding</keyword>
<reference evidence="10 11" key="1">
    <citation type="submission" date="2016-09" db="EMBL/GenBank/DDBJ databases">
        <title>Couchioplanes caeruleus draft genome sequence.</title>
        <authorList>
            <person name="Sheehan J."/>
            <person name="Caffrey P."/>
        </authorList>
    </citation>
    <scope>NUCLEOTIDE SEQUENCE [LARGE SCALE GENOMIC DNA]</scope>
    <source>
        <strain evidence="10 11">DSM 43634</strain>
    </source>
</reference>
<dbReference type="InterPro" id="IPR001080">
    <property type="entry name" value="3Fe4S_ferredoxin"/>
</dbReference>
<dbReference type="PANTHER" id="PTHR36923">
    <property type="entry name" value="FERREDOXIN"/>
    <property type="match status" value="1"/>
</dbReference>
<evidence type="ECO:0000313" key="11">
    <source>
        <dbReference type="Proteomes" id="UP000182486"/>
    </source>
</evidence>
<evidence type="ECO:0000256" key="5">
    <source>
        <dbReference type="ARBA" id="ARBA00023004"/>
    </source>
</evidence>
<keyword evidence="6 8" id="KW-0411">Iron-sulfur</keyword>
<dbReference type="AlphaFoldDB" id="A0A1K0GSP1"/>
<feature type="domain" description="Divergent 4Fe-4S mono-cluster" evidence="9">
    <location>
        <begin position="5"/>
        <end position="64"/>
    </location>
</feature>
<evidence type="ECO:0000256" key="6">
    <source>
        <dbReference type="ARBA" id="ARBA00023014"/>
    </source>
</evidence>
<keyword evidence="5 8" id="KW-0408">Iron</keyword>
<dbReference type="GO" id="GO:0051538">
    <property type="term" value="F:3 iron, 4 sulfur cluster binding"/>
    <property type="evidence" value="ECO:0007669"/>
    <property type="project" value="UniProtKB-KW"/>
</dbReference>
<keyword evidence="7" id="KW-0003">3Fe-4S</keyword>
<dbReference type="Pfam" id="PF06902">
    <property type="entry name" value="Fer4_19"/>
    <property type="match status" value="1"/>
</dbReference>
<dbReference type="SUPFAM" id="SSF54862">
    <property type="entry name" value="4Fe-4S ferredoxins"/>
    <property type="match status" value="1"/>
</dbReference>
<dbReference type="PANTHER" id="PTHR36923:SF3">
    <property type="entry name" value="FERREDOXIN"/>
    <property type="match status" value="1"/>
</dbReference>
<comment type="caution">
    <text evidence="10">The sequence shown here is derived from an EMBL/GenBank/DDBJ whole genome shotgun (WGS) entry which is preliminary data.</text>
</comment>
<proteinExistence type="predicted"/>
<sequence>MVTARITADRDICVGAGNCVLTLPRVFDQDDEGLVKVLDPDPADAPEDLLDQAVARCPSGAITVR</sequence>
<dbReference type="GO" id="GO:0009055">
    <property type="term" value="F:electron transfer activity"/>
    <property type="evidence" value="ECO:0007669"/>
    <property type="project" value="UniProtKB-UniRule"/>
</dbReference>
<protein>
    <recommendedName>
        <fullName evidence="8">Ferredoxin</fullName>
    </recommendedName>
</protein>
<evidence type="ECO:0000313" key="10">
    <source>
        <dbReference type="EMBL" id="OJF15462.1"/>
    </source>
</evidence>
<keyword evidence="11" id="KW-1185">Reference proteome</keyword>
<dbReference type="InterPro" id="IPR010693">
    <property type="entry name" value="Divergent_4Fe-4S_mono-cluster"/>
</dbReference>
<comment type="cofactor">
    <cofactor evidence="1">
        <name>[3Fe-4S] cluster</name>
        <dbReference type="ChEBI" id="CHEBI:21137"/>
    </cofactor>
</comment>
<evidence type="ECO:0000256" key="7">
    <source>
        <dbReference type="ARBA" id="ARBA00023291"/>
    </source>
</evidence>
<dbReference type="EMBL" id="MEIA01000017">
    <property type="protein sequence ID" value="OJF15462.1"/>
    <property type="molecule type" value="Genomic_DNA"/>
</dbReference>
<evidence type="ECO:0000259" key="9">
    <source>
        <dbReference type="Pfam" id="PF06902"/>
    </source>
</evidence>
<dbReference type="Gene3D" id="3.30.70.20">
    <property type="match status" value="1"/>
</dbReference>
<evidence type="ECO:0000256" key="1">
    <source>
        <dbReference type="ARBA" id="ARBA00001927"/>
    </source>
</evidence>
<accession>A0A1K0GSP1</accession>
<evidence type="ECO:0000256" key="2">
    <source>
        <dbReference type="ARBA" id="ARBA00022448"/>
    </source>
</evidence>
<keyword evidence="4 8" id="KW-0249">Electron transport</keyword>
<keyword evidence="2 8" id="KW-0813">Transport</keyword>
<evidence type="ECO:0000256" key="3">
    <source>
        <dbReference type="ARBA" id="ARBA00022723"/>
    </source>
</evidence>
<comment type="function">
    <text evidence="8">Ferredoxins are iron-sulfur proteins that transfer electrons in a wide variety of metabolic reactions.</text>
</comment>
<dbReference type="Proteomes" id="UP000182486">
    <property type="component" value="Unassembled WGS sequence"/>
</dbReference>
<dbReference type="InterPro" id="IPR051269">
    <property type="entry name" value="Fe-S_cluster_ET"/>
</dbReference>
<evidence type="ECO:0000256" key="4">
    <source>
        <dbReference type="ARBA" id="ARBA00022982"/>
    </source>
</evidence>
<dbReference type="PRINTS" id="PR00352">
    <property type="entry name" value="3FE4SFRDOXIN"/>
</dbReference>
<evidence type="ECO:0000256" key="8">
    <source>
        <dbReference type="RuleBase" id="RU368020"/>
    </source>
</evidence>
<organism evidence="10 11">
    <name type="scientific">Couchioplanes caeruleus subsp. caeruleus</name>
    <dbReference type="NCBI Taxonomy" id="56427"/>
    <lineage>
        <taxon>Bacteria</taxon>
        <taxon>Bacillati</taxon>
        <taxon>Actinomycetota</taxon>
        <taxon>Actinomycetes</taxon>
        <taxon>Micromonosporales</taxon>
        <taxon>Micromonosporaceae</taxon>
        <taxon>Couchioplanes</taxon>
    </lineage>
</organism>
<gene>
    <name evidence="10" type="ORF">BG844_04310</name>
</gene>
<name>A0A1K0GSP1_9ACTN</name>